<dbReference type="Proteomes" id="UP000279259">
    <property type="component" value="Unassembled WGS sequence"/>
</dbReference>
<gene>
    <name evidence="1" type="ORF">EHS25_003996</name>
</gene>
<name>A0A427YST0_9TREE</name>
<evidence type="ECO:0000313" key="1">
    <source>
        <dbReference type="EMBL" id="RSH94193.1"/>
    </source>
</evidence>
<accession>A0A427YST0</accession>
<reference evidence="1 2" key="1">
    <citation type="submission" date="2018-11" db="EMBL/GenBank/DDBJ databases">
        <title>Genome sequence of Saitozyma podzolica DSM 27192.</title>
        <authorList>
            <person name="Aliyu H."/>
            <person name="Gorte O."/>
            <person name="Ochsenreither K."/>
        </authorList>
    </citation>
    <scope>NUCLEOTIDE SEQUENCE [LARGE SCALE GENOMIC DNA]</scope>
    <source>
        <strain evidence="1 2">DSM 27192</strain>
    </source>
</reference>
<sequence>MSSSRRHIPYLRLHKAIIREICLPQKDALLIMAKGLGCGGREDLVLVVRDIEPVAAELTNTPSAIVIWTVDPSDVLLNIQNWSPPVCSLAPESRIHLFDRARGRLASRM</sequence>
<comment type="caution">
    <text evidence="1">The sequence shown here is derived from an EMBL/GenBank/DDBJ whole genome shotgun (WGS) entry which is preliminary data.</text>
</comment>
<organism evidence="1 2">
    <name type="scientific">Saitozyma podzolica</name>
    <dbReference type="NCBI Taxonomy" id="1890683"/>
    <lineage>
        <taxon>Eukaryota</taxon>
        <taxon>Fungi</taxon>
        <taxon>Dikarya</taxon>
        <taxon>Basidiomycota</taxon>
        <taxon>Agaricomycotina</taxon>
        <taxon>Tremellomycetes</taxon>
        <taxon>Tremellales</taxon>
        <taxon>Trimorphomycetaceae</taxon>
        <taxon>Saitozyma</taxon>
    </lineage>
</organism>
<protein>
    <submittedName>
        <fullName evidence="1">Uncharacterized protein</fullName>
    </submittedName>
</protein>
<evidence type="ECO:0000313" key="2">
    <source>
        <dbReference type="Proteomes" id="UP000279259"/>
    </source>
</evidence>
<dbReference type="AlphaFoldDB" id="A0A427YST0"/>
<dbReference type="EMBL" id="RSCD01000002">
    <property type="protein sequence ID" value="RSH94193.1"/>
    <property type="molecule type" value="Genomic_DNA"/>
</dbReference>
<dbReference type="STRING" id="1890683.A0A427YST0"/>
<dbReference type="OrthoDB" id="361020at2759"/>
<proteinExistence type="predicted"/>
<keyword evidence="2" id="KW-1185">Reference proteome</keyword>